<dbReference type="Proteomes" id="UP000054498">
    <property type="component" value="Unassembled WGS sequence"/>
</dbReference>
<evidence type="ECO:0000313" key="3">
    <source>
        <dbReference type="Proteomes" id="UP000054498"/>
    </source>
</evidence>
<feature type="region of interest" description="Disordered" evidence="1">
    <location>
        <begin position="285"/>
        <end position="309"/>
    </location>
</feature>
<dbReference type="GeneID" id="25737517"/>
<dbReference type="AlphaFoldDB" id="A0A0D2MJZ9"/>
<dbReference type="EMBL" id="KK100874">
    <property type="protein sequence ID" value="KIZ03315.1"/>
    <property type="molecule type" value="Genomic_DNA"/>
</dbReference>
<keyword evidence="3" id="KW-1185">Reference proteome</keyword>
<evidence type="ECO:0000256" key="1">
    <source>
        <dbReference type="SAM" id="MobiDB-lite"/>
    </source>
</evidence>
<feature type="region of interest" description="Disordered" evidence="1">
    <location>
        <begin position="411"/>
        <end position="445"/>
    </location>
</feature>
<accession>A0A0D2MJZ9</accession>
<dbReference type="RefSeq" id="XP_013902334.1">
    <property type="nucleotide sequence ID" value="XM_014046880.1"/>
</dbReference>
<gene>
    <name evidence="2" type="ORF">MNEG_4640</name>
</gene>
<dbReference type="KEGG" id="mng:MNEG_4640"/>
<feature type="compositionally biased region" description="Gly residues" evidence="1">
    <location>
        <begin position="415"/>
        <end position="435"/>
    </location>
</feature>
<evidence type="ECO:0000313" key="2">
    <source>
        <dbReference type="EMBL" id="KIZ03315.1"/>
    </source>
</evidence>
<reference evidence="2 3" key="1">
    <citation type="journal article" date="2013" name="BMC Genomics">
        <title>Reconstruction of the lipid metabolism for the microalga Monoraphidium neglectum from its genome sequence reveals characteristics suitable for biofuel production.</title>
        <authorList>
            <person name="Bogen C."/>
            <person name="Al-Dilaimi A."/>
            <person name="Albersmeier A."/>
            <person name="Wichmann J."/>
            <person name="Grundmann M."/>
            <person name="Rupp O."/>
            <person name="Lauersen K.J."/>
            <person name="Blifernez-Klassen O."/>
            <person name="Kalinowski J."/>
            <person name="Goesmann A."/>
            <person name="Mussgnug J.H."/>
            <person name="Kruse O."/>
        </authorList>
    </citation>
    <scope>NUCLEOTIDE SEQUENCE [LARGE SCALE GENOMIC DNA]</scope>
    <source>
        <strain evidence="2 3">SAG 48.87</strain>
    </source>
</reference>
<feature type="region of interest" description="Disordered" evidence="1">
    <location>
        <begin position="369"/>
        <end position="390"/>
    </location>
</feature>
<proteinExistence type="predicted"/>
<evidence type="ECO:0008006" key="4">
    <source>
        <dbReference type="Google" id="ProtNLM"/>
    </source>
</evidence>
<organism evidence="2 3">
    <name type="scientific">Monoraphidium neglectum</name>
    <dbReference type="NCBI Taxonomy" id="145388"/>
    <lineage>
        <taxon>Eukaryota</taxon>
        <taxon>Viridiplantae</taxon>
        <taxon>Chlorophyta</taxon>
        <taxon>core chlorophytes</taxon>
        <taxon>Chlorophyceae</taxon>
        <taxon>CS clade</taxon>
        <taxon>Sphaeropleales</taxon>
        <taxon>Selenastraceae</taxon>
        <taxon>Monoraphidium</taxon>
    </lineage>
</organism>
<sequence length="472" mass="47948">MASGAALPEDDCLYVVLAGIISVAYSPVLGETQEYFLGIGGVYNLYTALTGELLPGHCDVWARGNALGKGPVLFCLTASGIKNIKRLAAEGDERFAQVELDMYRLAGLLMVERMRQQFEIEAIQALTRAAPDFAAADAAGQAPLPQATPVLQRSTTTTAVGRRAAWARQQAPRVFQAVTQQLGRAELLQLGPDEAVTQHTSVLLLAGSLQCAPTFPEGCSDSGRDAVRWLCSAGKHRGQGLLPAMWEVLGREDVEAAPAHVPRRQPRVTLTAGPTGATLLVCPGPYGTVPPPESAQDPAGPAPPPTSVPVSEAGAAALLPVLHRAGSSRNLGAGLLGGGLPRGPSALDLVMMPPLAGVSGPAPIAAATPQQPVAPALQPPSPAPAPELELQPSGQAGAALLAGGVGRISEEEVRSGGGVTAATGGIGSGGGGGSRGAAAAGPSRRSFLPLEARGALCREKKLPFSSGGAGPQ</sequence>
<protein>
    <recommendedName>
        <fullName evidence="4">Cyclic nucleotide-binding domain-containing protein</fullName>
    </recommendedName>
</protein>
<feature type="compositionally biased region" description="Low complexity" evidence="1">
    <location>
        <begin position="436"/>
        <end position="445"/>
    </location>
</feature>
<name>A0A0D2MJZ9_9CHLO</name>